<gene>
    <name evidence="1" type="ORF">CB5_LOCUS6508</name>
</gene>
<reference evidence="1" key="1">
    <citation type="submission" date="2020-07" db="EMBL/GenBank/DDBJ databases">
        <authorList>
            <person name="Lin J."/>
        </authorList>
    </citation>
    <scope>NUCLEOTIDE SEQUENCE</scope>
</reference>
<sequence>MPGSRVSGRRFSLLRTIHSPAVLGSAFFPRSEIRAARKRARGRRFALLRTIHRPAGLESAFSPRSEVRSFDPPVLFFAPNTKVLSILPSPSPSSEDALAPSRRQCSARISSRQASPSSSPFLNLLPPLISPCHFTACPVNYYYLFPQVVTSHTGNLRKKKG</sequence>
<evidence type="ECO:0000313" key="1">
    <source>
        <dbReference type="EMBL" id="CAD1823297.1"/>
    </source>
</evidence>
<name>A0A6V7NXM2_ANACO</name>
<accession>A0A6V7NXM2</accession>
<protein>
    <submittedName>
        <fullName evidence="1">Uncharacterized protein</fullName>
    </submittedName>
</protein>
<proteinExistence type="predicted"/>
<dbReference type="EMBL" id="LR862143">
    <property type="protein sequence ID" value="CAD1823297.1"/>
    <property type="molecule type" value="Genomic_DNA"/>
</dbReference>
<organism evidence="1">
    <name type="scientific">Ananas comosus var. bracteatus</name>
    <name type="common">red pineapple</name>
    <dbReference type="NCBI Taxonomy" id="296719"/>
    <lineage>
        <taxon>Eukaryota</taxon>
        <taxon>Viridiplantae</taxon>
        <taxon>Streptophyta</taxon>
        <taxon>Embryophyta</taxon>
        <taxon>Tracheophyta</taxon>
        <taxon>Spermatophyta</taxon>
        <taxon>Magnoliopsida</taxon>
        <taxon>Liliopsida</taxon>
        <taxon>Poales</taxon>
        <taxon>Bromeliaceae</taxon>
        <taxon>Bromelioideae</taxon>
        <taxon>Ananas</taxon>
    </lineage>
</organism>
<dbReference type="AlphaFoldDB" id="A0A6V7NXM2"/>